<evidence type="ECO:0000256" key="3">
    <source>
        <dbReference type="ARBA" id="ARBA00022448"/>
    </source>
</evidence>
<sequence length="402" mass="42900">MKNRTLGSIFIVAGTTIGAGMLAMPLATAGVGFGTTLMILIGLWALMCYSALLLVEVYQHQPSHTGLGTLAKIYLGRWGQWITGFSMLFLMYALTAAYISGAGELIASSINQWSGYSLPLSVGILLFTLVAGGVVCIGTSSVDLFNRILFSGKVLMLVIMLAVMVPHIQRVNLLTLPLQQGLTLSALPVILTSFGFHGSIPSIVHYMGGDSRKLRRIFLIGSVIPLIAYIFWQLAMLGSLSSSTFNAILTDQAGLNGLMQAIRTLVASPHVELAVHLFADLALATSFLGVALGLFDYLADLFKRKNSVTGRAQTGLLTFTPPLVFALFYPQGFVMALGYAAIALAVLALLIPVLLSWQVRKQHPEIRATRGGAPVLALVFASGISIILIQLAMVAGWLSSIS</sequence>
<comment type="caution">
    <text evidence="10">Lacks conserved residue(s) required for the propagation of feature annotation.</text>
</comment>
<dbReference type="InterPro" id="IPR013061">
    <property type="entry name" value="Trp/try_permease_CS"/>
</dbReference>
<feature type="transmembrane region" description="Helical" evidence="10">
    <location>
        <begin position="336"/>
        <end position="355"/>
    </location>
</feature>
<organism evidence="11 14">
    <name type="scientific">Pectobacterium betavasculorum</name>
    <dbReference type="NCBI Taxonomy" id="55207"/>
    <lineage>
        <taxon>Bacteria</taxon>
        <taxon>Pseudomonadati</taxon>
        <taxon>Pseudomonadota</taxon>
        <taxon>Gammaproteobacteria</taxon>
        <taxon>Enterobacterales</taxon>
        <taxon>Pectobacteriaceae</taxon>
        <taxon>Pectobacterium</taxon>
    </lineage>
</organism>
<dbReference type="STRING" id="55207.KP22_00630"/>
<evidence type="ECO:0000256" key="10">
    <source>
        <dbReference type="RuleBase" id="RU367149"/>
    </source>
</evidence>
<evidence type="ECO:0000256" key="1">
    <source>
        <dbReference type="ARBA" id="ARBA00004429"/>
    </source>
</evidence>
<feature type="transmembrane region" description="Helical" evidence="10">
    <location>
        <begin position="216"/>
        <end position="235"/>
    </location>
</feature>
<protein>
    <recommendedName>
        <fullName evidence="10">Aromatic amino acid permease</fullName>
    </recommendedName>
</protein>
<dbReference type="AlphaFoldDB" id="A0A093VK11"/>
<evidence type="ECO:0000313" key="11">
    <source>
        <dbReference type="EMBL" id="KFX06631.1"/>
    </source>
</evidence>
<keyword evidence="3 10" id="KW-0813">Transport</keyword>
<keyword evidence="13" id="KW-1185">Reference proteome</keyword>
<keyword evidence="8 10" id="KW-1133">Transmembrane helix</keyword>
<keyword evidence="9 10" id="KW-0472">Membrane</keyword>
<dbReference type="Proteomes" id="UP000032869">
    <property type="component" value="Unassembled WGS sequence"/>
</dbReference>
<comment type="caution">
    <text evidence="11">The sequence shown here is derived from an EMBL/GenBank/DDBJ whole genome shotgun (WGS) entry which is preliminary data.</text>
</comment>
<dbReference type="Gene3D" id="1.20.1740.10">
    <property type="entry name" value="Amino acid/polyamine transporter I"/>
    <property type="match status" value="1"/>
</dbReference>
<dbReference type="PROSITE" id="PS00594">
    <property type="entry name" value="AROMATIC_AA_PERMEASE_1"/>
    <property type="match status" value="1"/>
</dbReference>
<dbReference type="InterPro" id="IPR013059">
    <property type="entry name" value="Trp_tyr_transpt"/>
</dbReference>
<dbReference type="Proteomes" id="UP000032874">
    <property type="component" value="Unassembled WGS sequence"/>
</dbReference>
<evidence type="ECO:0000256" key="5">
    <source>
        <dbReference type="ARBA" id="ARBA00022519"/>
    </source>
</evidence>
<keyword evidence="6 10" id="KW-0812">Transmembrane</keyword>
<dbReference type="Pfam" id="PF03222">
    <property type="entry name" value="Trp_Tyr_perm"/>
    <property type="match status" value="1"/>
</dbReference>
<gene>
    <name evidence="12" type="ORF">JV35_06845</name>
    <name evidence="11" type="ORF">KP22_00630</name>
</gene>
<evidence type="ECO:0000313" key="13">
    <source>
        <dbReference type="Proteomes" id="UP000032869"/>
    </source>
</evidence>
<feature type="transmembrane region" description="Helical" evidence="10">
    <location>
        <begin position="78"/>
        <end position="100"/>
    </location>
</feature>
<dbReference type="eggNOG" id="COG0814">
    <property type="taxonomic scope" value="Bacteria"/>
</dbReference>
<evidence type="ECO:0000313" key="14">
    <source>
        <dbReference type="Proteomes" id="UP000032874"/>
    </source>
</evidence>
<comment type="function">
    <text evidence="10">Involved in transporting aromatic amino acids across the cytoplasmic membrane.</text>
</comment>
<evidence type="ECO:0000256" key="9">
    <source>
        <dbReference type="ARBA" id="ARBA00023136"/>
    </source>
</evidence>
<feature type="transmembrane region" description="Helical" evidence="10">
    <location>
        <begin position="120"/>
        <end position="138"/>
    </location>
</feature>
<evidence type="ECO:0000256" key="2">
    <source>
        <dbReference type="ARBA" id="ARBA00005452"/>
    </source>
</evidence>
<evidence type="ECO:0000256" key="6">
    <source>
        <dbReference type="ARBA" id="ARBA00022692"/>
    </source>
</evidence>
<feature type="transmembrane region" description="Helical" evidence="10">
    <location>
        <begin position="150"/>
        <end position="169"/>
    </location>
</feature>
<dbReference type="PANTHER" id="PTHR46997">
    <property type="entry name" value="LOW AFFINITY TRYPTOPHAN PERMEASE-RELATED"/>
    <property type="match status" value="1"/>
</dbReference>
<evidence type="ECO:0000256" key="8">
    <source>
        <dbReference type="ARBA" id="ARBA00022989"/>
    </source>
</evidence>
<dbReference type="NCBIfam" id="TIGR00837">
    <property type="entry name" value="araaP"/>
    <property type="match status" value="1"/>
</dbReference>
<keyword evidence="4 10" id="KW-1003">Cell membrane</keyword>
<feature type="transmembrane region" description="Helical" evidence="10">
    <location>
        <begin position="310"/>
        <end position="330"/>
    </location>
</feature>
<dbReference type="GO" id="GO:0015173">
    <property type="term" value="F:aromatic amino acid transmembrane transporter activity"/>
    <property type="evidence" value="ECO:0007669"/>
    <property type="project" value="UniProtKB-UniRule"/>
</dbReference>
<dbReference type="PANTHER" id="PTHR46997:SF2">
    <property type="entry name" value="TYROSINE-SPECIFIC TRANSPORT SYSTEM"/>
    <property type="match status" value="1"/>
</dbReference>
<dbReference type="OrthoDB" id="18749at2"/>
<comment type="subcellular location">
    <subcellularLocation>
        <location evidence="1 10">Cell inner membrane</location>
        <topology evidence="1 10">Multi-pass membrane protein</topology>
    </subcellularLocation>
</comment>
<name>A0A093VK11_9GAMM</name>
<keyword evidence="7 10" id="KW-0029">Amino-acid transport</keyword>
<feature type="transmembrane region" description="Helical" evidence="10">
    <location>
        <begin position="39"/>
        <end position="58"/>
    </location>
</feature>
<dbReference type="EMBL" id="JQHL01000002">
    <property type="protein sequence ID" value="KFX20913.1"/>
    <property type="molecule type" value="Genomic_DNA"/>
</dbReference>
<proteinExistence type="inferred from homology"/>
<dbReference type="NCBIfam" id="NF011711">
    <property type="entry name" value="PRK15132.1"/>
    <property type="match status" value="1"/>
</dbReference>
<reference evidence="13 14" key="1">
    <citation type="submission" date="2014-08" db="EMBL/GenBank/DDBJ databases">
        <title>Genome sequences of NCPPB Pectobacterium isolates.</title>
        <authorList>
            <person name="Glover R.H."/>
            <person name="Sapp M."/>
            <person name="Elphinstone J."/>
        </authorList>
    </citation>
    <scope>NUCLEOTIDE SEQUENCE [LARGE SCALE GENOMIC DNA]</scope>
    <source>
        <strain evidence="12 13">NCPPB 2793</strain>
        <strain evidence="11 14">NCPPB 2795</strain>
    </source>
</reference>
<accession>A0A093VK11</accession>
<evidence type="ECO:0000256" key="7">
    <source>
        <dbReference type="ARBA" id="ARBA00022970"/>
    </source>
</evidence>
<keyword evidence="5 10" id="KW-0997">Cell inner membrane</keyword>
<feature type="transmembrane region" description="Helical" evidence="10">
    <location>
        <begin position="375"/>
        <end position="398"/>
    </location>
</feature>
<dbReference type="PRINTS" id="PR00166">
    <property type="entry name" value="AROAAPRMEASE"/>
</dbReference>
<feature type="transmembrane region" description="Helical" evidence="10">
    <location>
        <begin position="181"/>
        <end position="204"/>
    </location>
</feature>
<dbReference type="InterPro" id="IPR018227">
    <property type="entry name" value="Amino_acid_transport_2"/>
</dbReference>
<comment type="similarity">
    <text evidence="2 10">Belongs to the amino acid/polyamine transporter 2 family. Mtr/TnaB/TyrP permease subfamily.</text>
</comment>
<feature type="transmembrane region" description="Helical" evidence="10">
    <location>
        <begin position="273"/>
        <end position="298"/>
    </location>
</feature>
<evidence type="ECO:0000256" key="4">
    <source>
        <dbReference type="ARBA" id="ARBA00022475"/>
    </source>
</evidence>
<dbReference type="GO" id="GO:0005886">
    <property type="term" value="C:plasma membrane"/>
    <property type="evidence" value="ECO:0007669"/>
    <property type="project" value="UniProtKB-SubCell"/>
</dbReference>
<dbReference type="RefSeq" id="WP_039301852.1">
    <property type="nucleotide sequence ID" value="NZ_JAODTE010000002.1"/>
</dbReference>
<dbReference type="EMBL" id="JQHM01000001">
    <property type="protein sequence ID" value="KFX06631.1"/>
    <property type="molecule type" value="Genomic_DNA"/>
</dbReference>
<evidence type="ECO:0000313" key="12">
    <source>
        <dbReference type="EMBL" id="KFX20913.1"/>
    </source>
</evidence>
<dbReference type="GO" id="GO:0003333">
    <property type="term" value="P:amino acid transmembrane transport"/>
    <property type="evidence" value="ECO:0007669"/>
    <property type="project" value="InterPro"/>
</dbReference>